<accession>A0ABN6DTV8</accession>
<feature type="transmembrane region" description="Helical" evidence="12">
    <location>
        <begin position="213"/>
        <end position="234"/>
    </location>
</feature>
<reference evidence="14 15" key="2">
    <citation type="journal article" date="2021" name="Int. J. Syst. Evol. Microbiol.">
        <title>Isolation and Polyphasic Characterization of Desulfuromonas versatilis sp. Nov., an Electrogenic Bacteria Capable of Versatile Metabolism Isolated from a Graphene Oxide-Reducing Enrichment Culture.</title>
        <authorList>
            <person name="Xie L."/>
            <person name="Yoshida N."/>
            <person name="Ishii S."/>
            <person name="Meng L."/>
        </authorList>
    </citation>
    <scope>NUCLEOTIDE SEQUENCE [LARGE SCALE GENOMIC DNA]</scope>
    <source>
        <strain evidence="14 15">NIT-T3</strain>
    </source>
</reference>
<evidence type="ECO:0000259" key="13">
    <source>
        <dbReference type="Pfam" id="PF01435"/>
    </source>
</evidence>
<keyword evidence="5" id="KW-0479">Metal-binding</keyword>
<feature type="transmembrane region" description="Helical" evidence="12">
    <location>
        <begin position="240"/>
        <end position="265"/>
    </location>
</feature>
<dbReference type="InterPro" id="IPR001915">
    <property type="entry name" value="Peptidase_M48"/>
</dbReference>
<evidence type="ECO:0000256" key="12">
    <source>
        <dbReference type="SAM" id="Phobius"/>
    </source>
</evidence>
<dbReference type="RefSeq" id="WP_221251023.1">
    <property type="nucleotide sequence ID" value="NZ_AP024355.1"/>
</dbReference>
<keyword evidence="10 12" id="KW-0472">Membrane</keyword>
<evidence type="ECO:0000256" key="1">
    <source>
        <dbReference type="ARBA" id="ARBA00004651"/>
    </source>
</evidence>
<dbReference type="InterPro" id="IPR050083">
    <property type="entry name" value="HtpX_protease"/>
</dbReference>
<comment type="subcellular location">
    <subcellularLocation>
        <location evidence="1">Cell membrane</location>
        <topology evidence="1">Multi-pass membrane protein</topology>
    </subcellularLocation>
</comment>
<dbReference type="PANTHER" id="PTHR43221">
    <property type="entry name" value="PROTEASE HTPX"/>
    <property type="match status" value="1"/>
</dbReference>
<keyword evidence="4 12" id="KW-0812">Transmembrane</keyword>
<dbReference type="GO" id="GO:0006508">
    <property type="term" value="P:proteolysis"/>
    <property type="evidence" value="ECO:0007669"/>
    <property type="project" value="UniProtKB-KW"/>
</dbReference>
<keyword evidence="7 11" id="KW-0862">Zinc</keyword>
<evidence type="ECO:0000256" key="7">
    <source>
        <dbReference type="ARBA" id="ARBA00022833"/>
    </source>
</evidence>
<organism evidence="14 15">
    <name type="scientific">Desulfuromonas versatilis</name>
    <dbReference type="NCBI Taxonomy" id="2802975"/>
    <lineage>
        <taxon>Bacteria</taxon>
        <taxon>Pseudomonadati</taxon>
        <taxon>Thermodesulfobacteriota</taxon>
        <taxon>Desulfuromonadia</taxon>
        <taxon>Desulfuromonadales</taxon>
        <taxon>Desulfuromonadaceae</taxon>
        <taxon>Desulfuromonas</taxon>
    </lineage>
</organism>
<keyword evidence="2" id="KW-1003">Cell membrane</keyword>
<name>A0ABN6DTV8_9BACT</name>
<keyword evidence="15" id="KW-1185">Reference proteome</keyword>
<evidence type="ECO:0000256" key="4">
    <source>
        <dbReference type="ARBA" id="ARBA00022692"/>
    </source>
</evidence>
<evidence type="ECO:0000313" key="15">
    <source>
        <dbReference type="Proteomes" id="UP001319827"/>
    </source>
</evidence>
<evidence type="ECO:0000256" key="5">
    <source>
        <dbReference type="ARBA" id="ARBA00022723"/>
    </source>
</evidence>
<keyword evidence="9 11" id="KW-0482">Metalloprotease</keyword>
<dbReference type="Gene3D" id="3.30.2010.10">
    <property type="entry name" value="Metalloproteases ('zincins'), catalytic domain"/>
    <property type="match status" value="1"/>
</dbReference>
<comment type="similarity">
    <text evidence="11">Belongs to the peptidase M48 family.</text>
</comment>
<keyword evidence="8 12" id="KW-1133">Transmembrane helix</keyword>
<dbReference type="Proteomes" id="UP001319827">
    <property type="component" value="Chromosome"/>
</dbReference>
<evidence type="ECO:0000256" key="8">
    <source>
        <dbReference type="ARBA" id="ARBA00022989"/>
    </source>
</evidence>
<evidence type="ECO:0000256" key="11">
    <source>
        <dbReference type="RuleBase" id="RU003983"/>
    </source>
</evidence>
<evidence type="ECO:0000256" key="6">
    <source>
        <dbReference type="ARBA" id="ARBA00022801"/>
    </source>
</evidence>
<dbReference type="EMBL" id="AP024355">
    <property type="protein sequence ID" value="BCR03555.1"/>
    <property type="molecule type" value="Genomic_DNA"/>
</dbReference>
<dbReference type="PANTHER" id="PTHR43221:SF1">
    <property type="entry name" value="PROTEASE HTPX"/>
    <property type="match status" value="1"/>
</dbReference>
<dbReference type="CDD" id="cd07335">
    <property type="entry name" value="M48B_HtpX_like"/>
    <property type="match status" value="1"/>
</dbReference>
<gene>
    <name evidence="14" type="primary">htpX_2</name>
    <name evidence="14" type="ORF">DESUT3_06240</name>
</gene>
<sequence length="345" mass="37408">MAIVMCAECEGEISSKASECPHCGCPASAQQQYDEKNFSEYTKQVSDKGSLGIVGNTAKTLKWFALANEAVIISLAVITQGDVSLGGYAFFLAVGCLVPFISLYFSKPLAKKAHKLVIIQEGAFKSPSEESLYNLVAQLSKRAGLDQMPEVGIYAADDLNAFATGRSRDDSLVAFSSSLLAQMDEKGIAAVAAHEIAHIANGDMLTMSIVQGVVNALVLLVSIPLTAFKWLSFFSDDVDWITFLIISAIKFVVVTIFMFLGNLVVKAFSRKREFEADRLASELLDKDSMVHALKSLEQAPIVFPKAQAEYAAFKICSPEAMLDIFSTHPSLERRIQALEGVQAAL</sequence>
<feature type="transmembrane region" description="Helical" evidence="12">
    <location>
        <begin position="85"/>
        <end position="105"/>
    </location>
</feature>
<feature type="transmembrane region" description="Helical" evidence="12">
    <location>
        <begin position="61"/>
        <end position="79"/>
    </location>
</feature>
<protein>
    <submittedName>
        <fullName evidence="14">Protease HtpX</fullName>
    </submittedName>
</protein>
<comment type="cofactor">
    <cofactor evidence="11">
        <name>Zn(2+)</name>
        <dbReference type="ChEBI" id="CHEBI:29105"/>
    </cofactor>
    <text evidence="11">Binds 1 zinc ion per subunit.</text>
</comment>
<evidence type="ECO:0000256" key="3">
    <source>
        <dbReference type="ARBA" id="ARBA00022670"/>
    </source>
</evidence>
<dbReference type="Pfam" id="PF01435">
    <property type="entry name" value="Peptidase_M48"/>
    <property type="match status" value="1"/>
</dbReference>
<evidence type="ECO:0000256" key="2">
    <source>
        <dbReference type="ARBA" id="ARBA00022475"/>
    </source>
</evidence>
<dbReference type="GO" id="GO:0008233">
    <property type="term" value="F:peptidase activity"/>
    <property type="evidence" value="ECO:0007669"/>
    <property type="project" value="UniProtKB-KW"/>
</dbReference>
<proteinExistence type="inferred from homology"/>
<evidence type="ECO:0000256" key="10">
    <source>
        <dbReference type="ARBA" id="ARBA00023136"/>
    </source>
</evidence>
<evidence type="ECO:0000256" key="9">
    <source>
        <dbReference type="ARBA" id="ARBA00023049"/>
    </source>
</evidence>
<keyword evidence="3 11" id="KW-0645">Protease</keyword>
<reference evidence="14 15" key="1">
    <citation type="journal article" date="2016" name="C (Basel)">
        <title>Selective Growth of and Electricity Production by Marine Exoelectrogenic Bacteria in Self-Aggregated Hydrogel of Microbially Reduced Graphene Oxide.</title>
        <authorList>
            <person name="Yoshida N."/>
            <person name="Goto Y."/>
            <person name="Miyata Y."/>
        </authorList>
    </citation>
    <scope>NUCLEOTIDE SEQUENCE [LARGE SCALE GENOMIC DNA]</scope>
    <source>
        <strain evidence="14 15">NIT-T3</strain>
    </source>
</reference>
<keyword evidence="6 11" id="KW-0378">Hydrolase</keyword>
<evidence type="ECO:0000313" key="14">
    <source>
        <dbReference type="EMBL" id="BCR03555.1"/>
    </source>
</evidence>
<feature type="domain" description="Peptidase M48" evidence="13">
    <location>
        <begin position="130"/>
        <end position="340"/>
    </location>
</feature>